<evidence type="ECO:0000256" key="2">
    <source>
        <dbReference type="SAM" id="Phobius"/>
    </source>
</evidence>
<feature type="compositionally biased region" description="Low complexity" evidence="1">
    <location>
        <begin position="169"/>
        <end position="180"/>
    </location>
</feature>
<dbReference type="Pfam" id="PF13464">
    <property type="entry name" value="RodZ_C"/>
    <property type="match status" value="1"/>
</dbReference>
<dbReference type="CDD" id="cd00093">
    <property type="entry name" value="HTH_XRE"/>
    <property type="match status" value="1"/>
</dbReference>
<keyword evidence="2" id="KW-0472">Membrane</keyword>
<feature type="domain" description="Cytoskeleton protein RodZ-like C-terminal" evidence="3">
    <location>
        <begin position="280"/>
        <end position="351"/>
    </location>
</feature>
<feature type="transmembrane region" description="Helical" evidence="2">
    <location>
        <begin position="116"/>
        <end position="137"/>
    </location>
</feature>
<proteinExistence type="predicted"/>
<feature type="region of interest" description="Disordered" evidence="1">
    <location>
        <begin position="1"/>
        <end position="22"/>
    </location>
</feature>
<evidence type="ECO:0000313" key="4">
    <source>
        <dbReference type="EMBL" id="SDL35911.1"/>
    </source>
</evidence>
<feature type="region of interest" description="Disordered" evidence="1">
    <location>
        <begin position="161"/>
        <end position="270"/>
    </location>
</feature>
<feature type="compositionally biased region" description="Basic and acidic residues" evidence="1">
    <location>
        <begin position="1"/>
        <end position="12"/>
    </location>
</feature>
<dbReference type="PANTHER" id="PTHR34475:SF1">
    <property type="entry name" value="CYTOSKELETON PROTEIN RODZ"/>
    <property type="match status" value="1"/>
</dbReference>
<evidence type="ECO:0000256" key="1">
    <source>
        <dbReference type="SAM" id="MobiDB-lite"/>
    </source>
</evidence>
<name>A0A1G9JEW6_9GAMM</name>
<gene>
    <name evidence="4" type="ORF">SAMN05661010_01431</name>
</gene>
<dbReference type="InterPro" id="IPR010982">
    <property type="entry name" value="Lambda_DNA-bd_dom_sf"/>
</dbReference>
<dbReference type="OrthoDB" id="9790252at2"/>
<keyword evidence="2" id="KW-0812">Transmembrane</keyword>
<dbReference type="InterPro" id="IPR001387">
    <property type="entry name" value="Cro/C1-type_HTH"/>
</dbReference>
<dbReference type="EMBL" id="FNGI01000003">
    <property type="protein sequence ID" value="SDL35911.1"/>
    <property type="molecule type" value="Genomic_DNA"/>
</dbReference>
<keyword evidence="2" id="KW-1133">Transmembrane helix</keyword>
<evidence type="ECO:0000259" key="3">
    <source>
        <dbReference type="Pfam" id="PF13464"/>
    </source>
</evidence>
<evidence type="ECO:0000313" key="5">
    <source>
        <dbReference type="Proteomes" id="UP000198654"/>
    </source>
</evidence>
<dbReference type="Pfam" id="PF13413">
    <property type="entry name" value="HTH_25"/>
    <property type="match status" value="1"/>
</dbReference>
<reference evidence="4 5" key="1">
    <citation type="submission" date="2016-10" db="EMBL/GenBank/DDBJ databases">
        <authorList>
            <person name="de Groot N.N."/>
        </authorList>
    </citation>
    <scope>NUCLEOTIDE SEQUENCE [LARGE SCALE GENOMIC DNA]</scope>
    <source>
        <strain evidence="4 5">DSM 14789</strain>
    </source>
</reference>
<dbReference type="InterPro" id="IPR025194">
    <property type="entry name" value="RodZ-like_C"/>
</dbReference>
<dbReference type="RefSeq" id="WP_089727000.1">
    <property type="nucleotide sequence ID" value="NZ_FNGI01000003.1"/>
</dbReference>
<dbReference type="GO" id="GO:0003677">
    <property type="term" value="F:DNA binding"/>
    <property type="evidence" value="ECO:0007669"/>
    <property type="project" value="InterPro"/>
</dbReference>
<feature type="compositionally biased region" description="Low complexity" evidence="1">
    <location>
        <begin position="227"/>
        <end position="270"/>
    </location>
</feature>
<dbReference type="STRING" id="119000.SAMN05661010_01431"/>
<protein>
    <submittedName>
        <fullName evidence="4">Cytoskeleton protein RodZ</fullName>
    </submittedName>
</protein>
<keyword evidence="5" id="KW-1185">Reference proteome</keyword>
<dbReference type="Proteomes" id="UP000198654">
    <property type="component" value="Unassembled WGS sequence"/>
</dbReference>
<dbReference type="AlphaFoldDB" id="A0A1G9JEW6"/>
<sequence>MSEAQERQEAHLDTAGLPSPGQMLKRERERLGMNLDEVAVQLNLRPAVVTGLEADNYDQVPVAAYRRGYLRAYARLVGIDEAKVVDAYNAQHGRNDIERKISPVHATKPPSRVGAWIFKLVTLLVILGLIGLTLLWWQSRQGNDLLGLGELGGQDAVQSLDEQANGESAAGDTAIDGDATNETLPPLPEQGNDLGLVDENAGDASDQPTSDAVAEDAETGAVEPGNASDATPPADAAPATSPSETADAAAPTSADDMAGAAATATEAQDAPAVIDERSITLVFSEESWTEIFDATDERILVGLQPAGSQVTIEGEPPFRLTIGNATGVEMTYLNQPVDLAAYTGGNNVARFNLGE</sequence>
<dbReference type="PANTHER" id="PTHR34475">
    <property type="match status" value="1"/>
</dbReference>
<organism evidence="4 5">
    <name type="scientific">Modicisalibacter muralis</name>
    <dbReference type="NCBI Taxonomy" id="119000"/>
    <lineage>
        <taxon>Bacteria</taxon>
        <taxon>Pseudomonadati</taxon>
        <taxon>Pseudomonadota</taxon>
        <taxon>Gammaproteobacteria</taxon>
        <taxon>Oceanospirillales</taxon>
        <taxon>Halomonadaceae</taxon>
        <taxon>Modicisalibacter</taxon>
    </lineage>
</organism>
<dbReference type="InterPro" id="IPR050400">
    <property type="entry name" value="Bact_Cytoskel_RodZ"/>
</dbReference>
<dbReference type="Gene3D" id="1.10.260.40">
    <property type="entry name" value="lambda repressor-like DNA-binding domains"/>
    <property type="match status" value="1"/>
</dbReference>
<accession>A0A1G9JEW6</accession>